<evidence type="ECO:0000256" key="1">
    <source>
        <dbReference type="SAM" id="MobiDB-lite"/>
    </source>
</evidence>
<organism evidence="2 3">
    <name type="scientific">Simian torque teno virus 34</name>
    <dbReference type="NCBI Taxonomy" id="1629657"/>
    <lineage>
        <taxon>Viruses</taxon>
        <taxon>Monodnaviria</taxon>
        <taxon>Shotokuvirae</taxon>
        <taxon>Commensaviricota</taxon>
        <taxon>Cardeaviricetes</taxon>
        <taxon>Sanitavirales</taxon>
        <taxon>Anelloviridae</taxon>
        <taxon>Alphatorquevirus</taxon>
        <taxon>Alphatorquevirus cerco2</taxon>
    </lineage>
</organism>
<dbReference type="EMBL" id="KP296856">
    <property type="protein sequence ID" value="AJP36581.1"/>
    <property type="molecule type" value="Genomic_DNA"/>
</dbReference>
<dbReference type="Proteomes" id="UP000107967">
    <property type="component" value="Genome"/>
</dbReference>
<dbReference type="KEGG" id="vg:24018683"/>
<sequence length="146" mass="16192">MFLSPPGSPTRDPTLAVPLLASTPENAGGDADRRPPATPARDPTAAAAAVQSPEGHQKSGARNGQVSTPPRRRPLPQVGPQAYLFTPKKRKLLPETDFDRQTEVELSQIMKRPCRTCYLREQPHYPYLPRDPHHFVSFRLGFSCPE</sequence>
<proteinExistence type="predicted"/>
<keyword evidence="3" id="KW-1185">Reference proteome</keyword>
<evidence type="ECO:0000313" key="2">
    <source>
        <dbReference type="EMBL" id="AJP36581.1"/>
    </source>
</evidence>
<accession>A0A0C5IC57</accession>
<dbReference type="RefSeq" id="YP_009129297.1">
    <property type="nucleotide sequence ID" value="NC_026765.1"/>
</dbReference>
<protein>
    <submittedName>
        <fullName evidence="2">ORF4</fullName>
    </submittedName>
</protein>
<dbReference type="GeneID" id="24018683"/>
<feature type="region of interest" description="Disordered" evidence="1">
    <location>
        <begin position="1"/>
        <end position="81"/>
    </location>
</feature>
<name>A0A0C5IC57_9VIRU</name>
<feature type="compositionally biased region" description="Low complexity" evidence="1">
    <location>
        <begin position="39"/>
        <end position="49"/>
    </location>
</feature>
<reference evidence="2 3" key="1">
    <citation type="submission" date="2014-12" db="EMBL/GenBank/DDBJ databases">
        <title>Local virus extinctions following a host population bottleneck.</title>
        <authorList>
            <person name="Kapusinszky B."/>
            <person name="Mulvaney U."/>
            <person name="Jasinska A.J."/>
            <person name="Deng X."/>
            <person name="Freimer N."/>
            <person name="Delwart E."/>
        </authorList>
    </citation>
    <scope>NUCLEOTIDE SEQUENCE [LARGE SCALE GENOMIC DNA]</scope>
    <source>
        <strain evidence="2">VGA00120.1</strain>
    </source>
</reference>
<evidence type="ECO:0000313" key="3">
    <source>
        <dbReference type="Proteomes" id="UP000107967"/>
    </source>
</evidence>